<protein>
    <submittedName>
        <fullName evidence="2">ABC transporter permease</fullName>
    </submittedName>
</protein>
<feature type="transmembrane region" description="Helical" evidence="1">
    <location>
        <begin position="119"/>
        <end position="139"/>
    </location>
</feature>
<keyword evidence="3" id="KW-1185">Reference proteome</keyword>
<keyword evidence="1" id="KW-1133">Transmembrane helix</keyword>
<dbReference type="Proteomes" id="UP000602284">
    <property type="component" value="Unassembled WGS sequence"/>
</dbReference>
<feature type="transmembrane region" description="Helical" evidence="1">
    <location>
        <begin position="29"/>
        <end position="48"/>
    </location>
</feature>
<comment type="caution">
    <text evidence="2">The sequence shown here is derived from an EMBL/GenBank/DDBJ whole genome shotgun (WGS) entry which is preliminary data.</text>
</comment>
<gene>
    <name evidence="2" type="ORF">JJB07_19510</name>
</gene>
<dbReference type="RefSeq" id="WP_201637784.1">
    <property type="nucleotide sequence ID" value="NZ_JAEQNB010000007.1"/>
</dbReference>
<feature type="transmembrane region" description="Helical" evidence="1">
    <location>
        <begin position="262"/>
        <end position="284"/>
    </location>
</feature>
<accession>A0ABS1JER9</accession>
<feature type="transmembrane region" description="Helical" evidence="1">
    <location>
        <begin position="178"/>
        <end position="200"/>
    </location>
</feature>
<organism evidence="2 3">
    <name type="scientific">Tumebacillus amylolyticus</name>
    <dbReference type="NCBI Taxonomy" id="2801339"/>
    <lineage>
        <taxon>Bacteria</taxon>
        <taxon>Bacillati</taxon>
        <taxon>Bacillota</taxon>
        <taxon>Bacilli</taxon>
        <taxon>Bacillales</taxon>
        <taxon>Alicyclobacillaceae</taxon>
        <taxon>Tumebacillus</taxon>
    </lineage>
</organism>
<dbReference type="PANTHER" id="PTHR43471">
    <property type="entry name" value="ABC TRANSPORTER PERMEASE"/>
    <property type="match status" value="1"/>
</dbReference>
<dbReference type="Pfam" id="PF12679">
    <property type="entry name" value="ABC2_membrane_2"/>
    <property type="match status" value="1"/>
</dbReference>
<evidence type="ECO:0000313" key="3">
    <source>
        <dbReference type="Proteomes" id="UP000602284"/>
    </source>
</evidence>
<dbReference type="PANTHER" id="PTHR43471:SF12">
    <property type="entry name" value="HYPOTHETICAL MEMBRANE PROTEIN, CONSERVED"/>
    <property type="match status" value="1"/>
</dbReference>
<reference evidence="2 3" key="1">
    <citation type="submission" date="2021-01" db="EMBL/GenBank/DDBJ databases">
        <title>Tumebacillus sp. strain ITR2 16S ribosomal RNA gene Genome sequencing and assembly.</title>
        <authorList>
            <person name="Kang M."/>
        </authorList>
    </citation>
    <scope>NUCLEOTIDE SEQUENCE [LARGE SCALE GENOMIC DNA]</scope>
    <source>
        <strain evidence="2 3">ITR2</strain>
    </source>
</reference>
<feature type="transmembrane region" description="Helical" evidence="1">
    <location>
        <begin position="64"/>
        <end position="84"/>
    </location>
</feature>
<keyword evidence="1" id="KW-0812">Transmembrane</keyword>
<evidence type="ECO:0000313" key="2">
    <source>
        <dbReference type="EMBL" id="MBL0388793.1"/>
    </source>
</evidence>
<feature type="transmembrane region" description="Helical" evidence="1">
    <location>
        <begin position="151"/>
        <end position="172"/>
    </location>
</feature>
<proteinExistence type="predicted"/>
<sequence>MQKLLRFRLTNPVLVKEFRGRMRTMKTPLLLAAYLLIVGGITFGYMYIRYSNQTYYRPGESKDLFLMLAVLQLILIGFVAPGLTAGTISGERERQTLNILLTTHLSPTKIVLAKMVSSLAFIGLLVFSTLPVYAIVFLYGGISPGQMFGVFVMYLVSMLLFGSIGMFCSAWFKRTGVSTVLAYGVSLFMLGGTALLAVFISEYLNMYQYRVYGQHVGYPNLFYLTALNPVLNLISLFEPSAVMMGQNGSVSPQQGIPIQPTLYYSLVYIPVSALLLFFSVRMVAPVKKKLFRRRSAGGQ</sequence>
<name>A0ABS1JER9_9BACL</name>
<keyword evidence="1" id="KW-0472">Membrane</keyword>
<evidence type="ECO:0000256" key="1">
    <source>
        <dbReference type="SAM" id="Phobius"/>
    </source>
</evidence>
<dbReference type="EMBL" id="JAEQNB010000007">
    <property type="protein sequence ID" value="MBL0388793.1"/>
    <property type="molecule type" value="Genomic_DNA"/>
</dbReference>